<accession>A0A830C1H6</accession>
<keyword evidence="3" id="KW-1185">Reference proteome</keyword>
<comment type="caution">
    <text evidence="2">The sequence shown here is derived from an EMBL/GenBank/DDBJ whole genome shotgun (WGS) entry which is preliminary data.</text>
</comment>
<proteinExistence type="predicted"/>
<feature type="domain" description="F-box" evidence="1">
    <location>
        <begin position="13"/>
        <end position="52"/>
    </location>
</feature>
<protein>
    <submittedName>
        <fullName evidence="2">Putative fbd-associated F-box protein at5g56440</fullName>
    </submittedName>
</protein>
<dbReference type="EMBL" id="BMAC01000297">
    <property type="protein sequence ID" value="GFP92966.1"/>
    <property type="molecule type" value="Genomic_DNA"/>
</dbReference>
<organism evidence="2 3">
    <name type="scientific">Phtheirospermum japonicum</name>
    <dbReference type="NCBI Taxonomy" id="374723"/>
    <lineage>
        <taxon>Eukaryota</taxon>
        <taxon>Viridiplantae</taxon>
        <taxon>Streptophyta</taxon>
        <taxon>Embryophyta</taxon>
        <taxon>Tracheophyta</taxon>
        <taxon>Spermatophyta</taxon>
        <taxon>Magnoliopsida</taxon>
        <taxon>eudicotyledons</taxon>
        <taxon>Gunneridae</taxon>
        <taxon>Pentapetalae</taxon>
        <taxon>asterids</taxon>
        <taxon>lamiids</taxon>
        <taxon>Lamiales</taxon>
        <taxon>Orobanchaceae</taxon>
        <taxon>Orobanchaceae incertae sedis</taxon>
        <taxon>Phtheirospermum</taxon>
    </lineage>
</organism>
<evidence type="ECO:0000313" key="2">
    <source>
        <dbReference type="EMBL" id="GFP92966.1"/>
    </source>
</evidence>
<evidence type="ECO:0000259" key="1">
    <source>
        <dbReference type="Pfam" id="PF00646"/>
    </source>
</evidence>
<evidence type="ECO:0000313" key="3">
    <source>
        <dbReference type="Proteomes" id="UP000653305"/>
    </source>
</evidence>
<dbReference type="InterPro" id="IPR053781">
    <property type="entry name" value="F-box_AtFBL13-like"/>
</dbReference>
<dbReference type="InterPro" id="IPR001810">
    <property type="entry name" value="F-box_dom"/>
</dbReference>
<dbReference type="SUPFAM" id="SSF81383">
    <property type="entry name" value="F-box domain"/>
    <property type="match status" value="1"/>
</dbReference>
<dbReference type="InterPro" id="IPR055294">
    <property type="entry name" value="FBL60-like"/>
</dbReference>
<reference evidence="2" key="1">
    <citation type="submission" date="2020-07" db="EMBL/GenBank/DDBJ databases">
        <title>Ethylene signaling mediates host invasion by parasitic plants.</title>
        <authorList>
            <person name="Yoshida S."/>
        </authorList>
    </citation>
    <scope>NUCLEOTIDE SEQUENCE</scope>
    <source>
        <strain evidence="2">Okayama</strain>
    </source>
</reference>
<dbReference type="PANTHER" id="PTHR31293:SF12">
    <property type="entry name" value="RNI-LIKE SUPERFAMILY PROTEIN"/>
    <property type="match status" value="1"/>
</dbReference>
<dbReference type="CDD" id="cd22160">
    <property type="entry name" value="F-box_AtFBL13-like"/>
    <property type="match status" value="1"/>
</dbReference>
<dbReference type="Pfam" id="PF00646">
    <property type="entry name" value="F-box"/>
    <property type="match status" value="1"/>
</dbReference>
<sequence>MELPEQSKALSRLSALPDNLIRHILSFLPTKLSVATSLLARRWRFLWAHVPNLDFAHKDDQDTEFPNSVHKIMLLHKVQNLNTFRLSCMDYCDEHHLQTWIATAIARNVQNILLHLTVKLPRCLFTCQTLLYLSLNSC</sequence>
<dbReference type="InterPro" id="IPR036047">
    <property type="entry name" value="F-box-like_dom_sf"/>
</dbReference>
<dbReference type="OrthoDB" id="896987at2759"/>
<dbReference type="PANTHER" id="PTHR31293">
    <property type="entry name" value="RNI-LIKE SUPERFAMILY PROTEIN"/>
    <property type="match status" value="1"/>
</dbReference>
<dbReference type="AlphaFoldDB" id="A0A830C1H6"/>
<name>A0A830C1H6_9LAMI</name>
<dbReference type="Proteomes" id="UP000653305">
    <property type="component" value="Unassembled WGS sequence"/>
</dbReference>
<gene>
    <name evidence="2" type="ORF">PHJA_001440900</name>
</gene>